<reference evidence="2" key="3">
    <citation type="submission" date="2020-05" db="EMBL/GenBank/DDBJ databases">
        <title>Electrophorus electricus (electric eel) genome, fEleEle1, primary haplotype.</title>
        <authorList>
            <person name="Myers G."/>
            <person name="Meyer A."/>
            <person name="Fedrigo O."/>
            <person name="Formenti G."/>
            <person name="Rhie A."/>
            <person name="Tracey A."/>
            <person name="Sims Y."/>
            <person name="Jarvis E.D."/>
        </authorList>
    </citation>
    <scope>NUCLEOTIDE SEQUENCE [LARGE SCALE GENOMIC DNA]</scope>
</reference>
<dbReference type="Gene3D" id="3.30.420.10">
    <property type="entry name" value="Ribonuclease H-like superfamily/Ribonuclease H"/>
    <property type="match status" value="1"/>
</dbReference>
<dbReference type="AlphaFoldDB" id="A0A4W4F6N2"/>
<reference evidence="2" key="4">
    <citation type="submission" date="2025-08" db="UniProtKB">
        <authorList>
            <consortium name="Ensembl"/>
        </authorList>
    </citation>
    <scope>IDENTIFICATION</scope>
</reference>
<accession>A0A4W4F6N2</accession>
<evidence type="ECO:0000259" key="1">
    <source>
        <dbReference type="Pfam" id="PF01498"/>
    </source>
</evidence>
<organism evidence="2 3">
    <name type="scientific">Electrophorus electricus</name>
    <name type="common">Electric eel</name>
    <name type="synonym">Gymnotus electricus</name>
    <dbReference type="NCBI Taxonomy" id="8005"/>
    <lineage>
        <taxon>Eukaryota</taxon>
        <taxon>Metazoa</taxon>
        <taxon>Chordata</taxon>
        <taxon>Craniata</taxon>
        <taxon>Vertebrata</taxon>
        <taxon>Euteleostomi</taxon>
        <taxon>Actinopterygii</taxon>
        <taxon>Neopterygii</taxon>
        <taxon>Teleostei</taxon>
        <taxon>Ostariophysi</taxon>
        <taxon>Gymnotiformes</taxon>
        <taxon>Gymnotoidei</taxon>
        <taxon>Gymnotidae</taxon>
        <taxon>Electrophorus</taxon>
    </lineage>
</organism>
<dbReference type="Ensembl" id="ENSEEET00000020472.2">
    <property type="protein sequence ID" value="ENSEEEP00000020246.2"/>
    <property type="gene ID" value="ENSEEEG00000009884.2"/>
</dbReference>
<evidence type="ECO:0000313" key="3">
    <source>
        <dbReference type="Proteomes" id="UP000314983"/>
    </source>
</evidence>
<dbReference type="GO" id="GO:0015074">
    <property type="term" value="P:DNA integration"/>
    <property type="evidence" value="ECO:0007669"/>
    <property type="project" value="InterPro"/>
</dbReference>
<dbReference type="OMA" id="TIIMVNT"/>
<evidence type="ECO:0000313" key="2">
    <source>
        <dbReference type="Ensembl" id="ENSEEEP00000020246.2"/>
    </source>
</evidence>
<dbReference type="GO" id="GO:0006313">
    <property type="term" value="P:DNA transposition"/>
    <property type="evidence" value="ECO:0007669"/>
    <property type="project" value="InterPro"/>
</dbReference>
<proteinExistence type="predicted"/>
<reference evidence="2" key="5">
    <citation type="submission" date="2025-09" db="UniProtKB">
        <authorList>
            <consortium name="Ensembl"/>
        </authorList>
    </citation>
    <scope>IDENTIFICATION</scope>
</reference>
<reference evidence="3" key="1">
    <citation type="journal article" date="2014" name="Science">
        <title>Nonhuman genetics. Genomic basis for the convergent evolution of electric organs.</title>
        <authorList>
            <person name="Gallant J.R."/>
            <person name="Traeger L.L."/>
            <person name="Volkening J.D."/>
            <person name="Moffett H."/>
            <person name="Chen P.H."/>
            <person name="Novina C.D."/>
            <person name="Phillips G.N.Jr."/>
            <person name="Anand R."/>
            <person name="Wells G.B."/>
            <person name="Pinch M."/>
            <person name="Guth R."/>
            <person name="Unguez G.A."/>
            <person name="Albert J.S."/>
            <person name="Zakon H.H."/>
            <person name="Samanta M.P."/>
            <person name="Sussman M.R."/>
        </authorList>
    </citation>
    <scope>NUCLEOTIDE SEQUENCE [LARGE SCALE GENOMIC DNA]</scope>
</reference>
<dbReference type="InterPro" id="IPR036397">
    <property type="entry name" value="RNaseH_sf"/>
</dbReference>
<sequence length="154" mass="18003">MGHSRRCTEGERTLIKKLIGEGKMYKEVQKIIGCSAKMISNALKWQTKPETHGRKRNTTIHVDQRITRMAKKHPMISSREIKNLQLPVSTATIRRCLHEAKLLARNPRKVPLLKKDVLKRLQFAKEHIDWPKEKWWSILWTDESKIVLIGATVY</sequence>
<reference evidence="3" key="2">
    <citation type="journal article" date="2017" name="Sci. Adv.">
        <title>A tail of two voltages: Proteomic comparison of the three electric organs of the electric eel.</title>
        <authorList>
            <person name="Traeger L.L."/>
            <person name="Sabat G."/>
            <person name="Barrett-Wilt G.A."/>
            <person name="Wells G.B."/>
            <person name="Sussman M.R."/>
        </authorList>
    </citation>
    <scope>NUCLEOTIDE SEQUENCE [LARGE SCALE GENOMIC DNA]</scope>
</reference>
<dbReference type="Proteomes" id="UP000314983">
    <property type="component" value="Chromosome 15"/>
</dbReference>
<name>A0A4W4F6N2_ELEEL</name>
<dbReference type="GO" id="GO:0003677">
    <property type="term" value="F:DNA binding"/>
    <property type="evidence" value="ECO:0007669"/>
    <property type="project" value="InterPro"/>
</dbReference>
<feature type="domain" description="Transposase Tc1-like" evidence="1">
    <location>
        <begin position="63"/>
        <end position="129"/>
    </location>
</feature>
<dbReference type="InterPro" id="IPR002492">
    <property type="entry name" value="Transposase_Tc1-like"/>
</dbReference>
<protein>
    <recommendedName>
        <fullName evidence="1">Transposase Tc1-like domain-containing protein</fullName>
    </recommendedName>
</protein>
<dbReference type="STRING" id="8005.ENSEEEP00000020246"/>
<dbReference type="GeneTree" id="ENSGT01030000234759"/>
<keyword evidence="3" id="KW-1185">Reference proteome</keyword>
<dbReference type="Pfam" id="PF01498">
    <property type="entry name" value="HTH_Tnp_Tc3_2"/>
    <property type="match status" value="1"/>
</dbReference>